<evidence type="ECO:0000256" key="6">
    <source>
        <dbReference type="ARBA" id="ARBA00022801"/>
    </source>
</evidence>
<comment type="caution">
    <text evidence="8">The sequence shown here is derived from an EMBL/GenBank/DDBJ whole genome shotgun (WGS) entry which is preliminary data.</text>
</comment>
<organism evidence="8 9">
    <name type="scientific">Candidatus Roizmanbacteria bacterium RIFCSPLOWO2_02_FULL_38_10</name>
    <dbReference type="NCBI Taxonomy" id="1802074"/>
    <lineage>
        <taxon>Bacteria</taxon>
        <taxon>Candidatus Roizmaniibacteriota</taxon>
    </lineage>
</organism>
<keyword evidence="5" id="KW-0255">Endonuclease</keyword>
<evidence type="ECO:0000313" key="8">
    <source>
        <dbReference type="EMBL" id="OGK56109.1"/>
    </source>
</evidence>
<dbReference type="GO" id="GO:0004222">
    <property type="term" value="F:metalloendopeptidase activity"/>
    <property type="evidence" value="ECO:0007669"/>
    <property type="project" value="InterPro"/>
</dbReference>
<dbReference type="GO" id="GO:0004519">
    <property type="term" value="F:endonuclease activity"/>
    <property type="evidence" value="ECO:0007669"/>
    <property type="project" value="UniProtKB-KW"/>
</dbReference>
<evidence type="ECO:0000313" key="9">
    <source>
        <dbReference type="Proteomes" id="UP000176376"/>
    </source>
</evidence>
<dbReference type="STRING" id="1802074.A3J15_01805"/>
<evidence type="ECO:0000256" key="5">
    <source>
        <dbReference type="ARBA" id="ARBA00022759"/>
    </source>
</evidence>
<dbReference type="Gene3D" id="3.40.390.30">
    <property type="entry name" value="Metalloproteases ('zincins'), catalytic domain"/>
    <property type="match status" value="1"/>
</dbReference>
<protein>
    <recommendedName>
        <fullName evidence="10">rRNA maturation RNase YbeY</fullName>
    </recommendedName>
</protein>
<evidence type="ECO:0000256" key="7">
    <source>
        <dbReference type="ARBA" id="ARBA00022833"/>
    </source>
</evidence>
<keyword evidence="3" id="KW-0540">Nuclease</keyword>
<gene>
    <name evidence="8" type="ORF">A3J15_01805</name>
</gene>
<dbReference type="GO" id="GO:0046872">
    <property type="term" value="F:metal ion binding"/>
    <property type="evidence" value="ECO:0007669"/>
    <property type="project" value="UniProtKB-KW"/>
</dbReference>
<evidence type="ECO:0000256" key="2">
    <source>
        <dbReference type="ARBA" id="ARBA00010875"/>
    </source>
</evidence>
<evidence type="ECO:0000256" key="1">
    <source>
        <dbReference type="ARBA" id="ARBA00001947"/>
    </source>
</evidence>
<dbReference type="AlphaFoldDB" id="A0A1F7JKG4"/>
<name>A0A1F7JKG4_9BACT</name>
<evidence type="ECO:0000256" key="3">
    <source>
        <dbReference type="ARBA" id="ARBA00022722"/>
    </source>
</evidence>
<evidence type="ECO:0008006" key="10">
    <source>
        <dbReference type="Google" id="ProtNLM"/>
    </source>
</evidence>
<proteinExistence type="inferred from homology"/>
<dbReference type="Proteomes" id="UP000176376">
    <property type="component" value="Unassembled WGS sequence"/>
</dbReference>
<dbReference type="InterPro" id="IPR023091">
    <property type="entry name" value="MetalPrtase_cat_dom_sf_prd"/>
</dbReference>
<keyword evidence="6" id="KW-0378">Hydrolase</keyword>
<evidence type="ECO:0000256" key="4">
    <source>
        <dbReference type="ARBA" id="ARBA00022723"/>
    </source>
</evidence>
<sequence>MIIVNSDPRYHITKKKIKLYASSTLLSLGISDNYDVNIIFVGKRKMKTIAYKYKHENFALPVLTFPYVDDKNEQNKLLGEIFICYPQALLLAAEKEKKVYDMIEQLIEHGIKNLVNET</sequence>
<dbReference type="SUPFAM" id="SSF55486">
    <property type="entry name" value="Metalloproteases ('zincins'), catalytic domain"/>
    <property type="match status" value="1"/>
</dbReference>
<comment type="cofactor">
    <cofactor evidence="1">
        <name>Zn(2+)</name>
        <dbReference type="ChEBI" id="CHEBI:29105"/>
    </cofactor>
</comment>
<reference evidence="8 9" key="1">
    <citation type="journal article" date="2016" name="Nat. Commun.">
        <title>Thousands of microbial genomes shed light on interconnected biogeochemical processes in an aquifer system.</title>
        <authorList>
            <person name="Anantharaman K."/>
            <person name="Brown C.T."/>
            <person name="Hug L.A."/>
            <person name="Sharon I."/>
            <person name="Castelle C.J."/>
            <person name="Probst A.J."/>
            <person name="Thomas B.C."/>
            <person name="Singh A."/>
            <person name="Wilkins M.J."/>
            <person name="Karaoz U."/>
            <person name="Brodie E.L."/>
            <person name="Williams K.H."/>
            <person name="Hubbard S.S."/>
            <person name="Banfield J.F."/>
        </authorList>
    </citation>
    <scope>NUCLEOTIDE SEQUENCE [LARGE SCALE GENOMIC DNA]</scope>
</reference>
<dbReference type="Pfam" id="PF02130">
    <property type="entry name" value="YbeY"/>
    <property type="match status" value="1"/>
</dbReference>
<dbReference type="GO" id="GO:0006364">
    <property type="term" value="P:rRNA processing"/>
    <property type="evidence" value="ECO:0007669"/>
    <property type="project" value="InterPro"/>
</dbReference>
<keyword evidence="4" id="KW-0479">Metal-binding</keyword>
<keyword evidence="7" id="KW-0862">Zinc</keyword>
<dbReference type="InterPro" id="IPR002036">
    <property type="entry name" value="YbeY"/>
</dbReference>
<dbReference type="NCBIfam" id="TIGR00043">
    <property type="entry name" value="rRNA maturation RNase YbeY"/>
    <property type="match status" value="1"/>
</dbReference>
<accession>A0A1F7JKG4</accession>
<dbReference type="EMBL" id="MGAY01000047">
    <property type="protein sequence ID" value="OGK56109.1"/>
    <property type="molecule type" value="Genomic_DNA"/>
</dbReference>
<comment type="similarity">
    <text evidence="2">Belongs to the endoribonuclease YbeY family.</text>
</comment>